<feature type="signal peptide" evidence="2">
    <location>
        <begin position="1"/>
        <end position="26"/>
    </location>
</feature>
<evidence type="ECO:0000313" key="4">
    <source>
        <dbReference type="Proteomes" id="UP000237662"/>
    </source>
</evidence>
<dbReference type="SUPFAM" id="SSF48452">
    <property type="entry name" value="TPR-like"/>
    <property type="match status" value="1"/>
</dbReference>
<comment type="caution">
    <text evidence="3">The sequence shown here is derived from an EMBL/GenBank/DDBJ whole genome shotgun (WGS) entry which is preliminary data.</text>
</comment>
<keyword evidence="4" id="KW-1185">Reference proteome</keyword>
<dbReference type="Proteomes" id="UP000237662">
    <property type="component" value="Unassembled WGS sequence"/>
</dbReference>
<sequence length="489" mass="54702">MDRIFTPLIACFALAFFLVGCSPKTAGPAVSETPQTTTKQPSTADRSATADETLSDCPKFSDAPNPDAAETNYVIYRNALKAREMERAMETWRKVYAVSPAADGRRPTVYTDGVEFYNYLIQENPDQREVYGDSILMLYEQARQCYPSDGYMAAIQGFDSYYTYAGSATDEEIYSLFRESIEMDGPEKLQYFVINPMSRLVVDQHESDNIDDAEAKEVVTALKARLAKGLEECQGADCDAWNAIEAYAPSSLQYFETVKGFYDCQYYIDEYYPDFEANPEECDAITTAYGRMRWADCAEDLPEYQKVKAAYEANCQVVATTSGGGSTIRQAYEALRNNNSSEAVRLFEQAAQETEDNERKSLALLTAAKIYYRDLRNFSQSRAYARRAADADPSNGEPYMLIGTLYASSGPLCGPGTGFDSQVVVWPAIDMWQRAKSVDPSVAAKANQLIGRYTQYMPSRADVFQRGIEIGSTYQVGCWIQESTRVRTP</sequence>
<dbReference type="Gene3D" id="1.25.40.10">
    <property type="entry name" value="Tetratricopeptide repeat domain"/>
    <property type="match status" value="1"/>
</dbReference>
<evidence type="ECO:0000256" key="1">
    <source>
        <dbReference type="SAM" id="MobiDB-lite"/>
    </source>
</evidence>
<name>A0A2S6I0F7_9BACT</name>
<evidence type="ECO:0008006" key="5">
    <source>
        <dbReference type="Google" id="ProtNLM"/>
    </source>
</evidence>
<dbReference type="InterPro" id="IPR011990">
    <property type="entry name" value="TPR-like_helical_dom_sf"/>
</dbReference>
<feature type="compositionally biased region" description="Polar residues" evidence="1">
    <location>
        <begin position="32"/>
        <end position="52"/>
    </location>
</feature>
<feature type="chain" id="PRO_5015521703" description="Tetratricopeptide repeat protein" evidence="2">
    <location>
        <begin position="27"/>
        <end position="489"/>
    </location>
</feature>
<dbReference type="OrthoDB" id="1522899at2"/>
<accession>A0A2S6I0F7</accession>
<gene>
    <name evidence="3" type="ORF">CLV84_4114</name>
</gene>
<dbReference type="PROSITE" id="PS51257">
    <property type="entry name" value="PROKAR_LIPOPROTEIN"/>
    <property type="match status" value="1"/>
</dbReference>
<protein>
    <recommendedName>
        <fullName evidence="5">Tetratricopeptide repeat protein</fullName>
    </recommendedName>
</protein>
<organism evidence="3 4">
    <name type="scientific">Neolewinella xylanilytica</name>
    <dbReference type="NCBI Taxonomy" id="1514080"/>
    <lineage>
        <taxon>Bacteria</taxon>
        <taxon>Pseudomonadati</taxon>
        <taxon>Bacteroidota</taxon>
        <taxon>Saprospiria</taxon>
        <taxon>Saprospirales</taxon>
        <taxon>Lewinellaceae</taxon>
        <taxon>Neolewinella</taxon>
    </lineage>
</organism>
<dbReference type="AlphaFoldDB" id="A0A2S6I0F7"/>
<evidence type="ECO:0000256" key="2">
    <source>
        <dbReference type="SAM" id="SignalP"/>
    </source>
</evidence>
<dbReference type="EMBL" id="PTJC01000008">
    <property type="protein sequence ID" value="PPK84344.1"/>
    <property type="molecule type" value="Genomic_DNA"/>
</dbReference>
<proteinExistence type="predicted"/>
<keyword evidence="2" id="KW-0732">Signal</keyword>
<dbReference type="RefSeq" id="WP_104421670.1">
    <property type="nucleotide sequence ID" value="NZ_PTJC01000008.1"/>
</dbReference>
<reference evidence="3 4" key="1">
    <citation type="submission" date="2018-02" db="EMBL/GenBank/DDBJ databases">
        <title>Genomic Encyclopedia of Archaeal and Bacterial Type Strains, Phase II (KMG-II): from individual species to whole genera.</title>
        <authorList>
            <person name="Goeker M."/>
        </authorList>
    </citation>
    <scope>NUCLEOTIDE SEQUENCE [LARGE SCALE GENOMIC DNA]</scope>
    <source>
        <strain evidence="3 4">DSM 29526</strain>
    </source>
</reference>
<evidence type="ECO:0000313" key="3">
    <source>
        <dbReference type="EMBL" id="PPK84344.1"/>
    </source>
</evidence>
<feature type="region of interest" description="Disordered" evidence="1">
    <location>
        <begin position="26"/>
        <end position="65"/>
    </location>
</feature>